<keyword evidence="3" id="KW-1185">Reference proteome</keyword>
<dbReference type="Proteomes" id="UP000499080">
    <property type="component" value="Unassembled WGS sequence"/>
</dbReference>
<dbReference type="EMBL" id="BGPR01002470">
    <property type="protein sequence ID" value="GBM74030.1"/>
    <property type="molecule type" value="Genomic_DNA"/>
</dbReference>
<organism evidence="2 3">
    <name type="scientific">Araneus ventricosus</name>
    <name type="common">Orbweaver spider</name>
    <name type="synonym">Epeira ventricosa</name>
    <dbReference type="NCBI Taxonomy" id="182803"/>
    <lineage>
        <taxon>Eukaryota</taxon>
        <taxon>Metazoa</taxon>
        <taxon>Ecdysozoa</taxon>
        <taxon>Arthropoda</taxon>
        <taxon>Chelicerata</taxon>
        <taxon>Arachnida</taxon>
        <taxon>Araneae</taxon>
        <taxon>Araneomorphae</taxon>
        <taxon>Entelegynae</taxon>
        <taxon>Araneoidea</taxon>
        <taxon>Araneidae</taxon>
        <taxon>Araneus</taxon>
    </lineage>
</organism>
<evidence type="ECO:0000313" key="2">
    <source>
        <dbReference type="EMBL" id="GBM74030.1"/>
    </source>
</evidence>
<protein>
    <submittedName>
        <fullName evidence="2">Uncharacterized protein</fullName>
    </submittedName>
</protein>
<reference evidence="2 3" key="1">
    <citation type="journal article" date="2019" name="Sci. Rep.">
        <title>Orb-weaving spider Araneus ventricosus genome elucidates the spidroin gene catalogue.</title>
        <authorList>
            <person name="Kono N."/>
            <person name="Nakamura H."/>
            <person name="Ohtoshi R."/>
            <person name="Moran D.A.P."/>
            <person name="Shinohara A."/>
            <person name="Yoshida Y."/>
            <person name="Fujiwara M."/>
            <person name="Mori M."/>
            <person name="Tomita M."/>
            <person name="Arakawa K."/>
        </authorList>
    </citation>
    <scope>NUCLEOTIDE SEQUENCE [LARGE SCALE GENOMIC DNA]</scope>
</reference>
<proteinExistence type="predicted"/>
<evidence type="ECO:0000256" key="1">
    <source>
        <dbReference type="SAM" id="MobiDB-lite"/>
    </source>
</evidence>
<feature type="region of interest" description="Disordered" evidence="1">
    <location>
        <begin position="1"/>
        <end position="21"/>
    </location>
</feature>
<gene>
    <name evidence="2" type="ORF">AVEN_57828_1</name>
</gene>
<dbReference type="AlphaFoldDB" id="A0A4Y2I959"/>
<comment type="caution">
    <text evidence="2">The sequence shown here is derived from an EMBL/GenBank/DDBJ whole genome shotgun (WGS) entry which is preliminary data.</text>
</comment>
<sequence>MGYGPRAGASSCRRNTRNVDEKFSQLREREWKKDPLLHPNLLDSMPRRCQAVIESAKGFATELKQHERPPPEAYLGVANLMEEWRYRQENLLSCPLTGLERMLSSSLNETLSCLPQKVSPV</sequence>
<evidence type="ECO:0000313" key="3">
    <source>
        <dbReference type="Proteomes" id="UP000499080"/>
    </source>
</evidence>
<accession>A0A4Y2I959</accession>
<name>A0A4Y2I959_ARAVE</name>